<comment type="caution">
    <text evidence="1">The sequence shown here is derived from an EMBL/GenBank/DDBJ whole genome shotgun (WGS) entry which is preliminary data.</text>
</comment>
<reference evidence="1" key="1">
    <citation type="submission" date="2013-04" db="EMBL/GenBank/DDBJ databases">
        <authorList>
            <person name="Qu J."/>
            <person name="Murali S.C."/>
            <person name="Bandaranaike D."/>
            <person name="Bellair M."/>
            <person name="Blankenburg K."/>
            <person name="Chao H."/>
            <person name="Dinh H."/>
            <person name="Doddapaneni H."/>
            <person name="Downs B."/>
            <person name="Dugan-Rocha S."/>
            <person name="Elkadiri S."/>
            <person name="Gnanaolivu R.D."/>
            <person name="Hernandez B."/>
            <person name="Javaid M."/>
            <person name="Jayaseelan J.C."/>
            <person name="Lee S."/>
            <person name="Li M."/>
            <person name="Ming W."/>
            <person name="Munidasa M."/>
            <person name="Muniz J."/>
            <person name="Nguyen L."/>
            <person name="Ongeri F."/>
            <person name="Osuji N."/>
            <person name="Pu L.-L."/>
            <person name="Puazo M."/>
            <person name="Qu C."/>
            <person name="Quiroz J."/>
            <person name="Raj R."/>
            <person name="Weissenberger G."/>
            <person name="Xin Y."/>
            <person name="Zou X."/>
            <person name="Han Y."/>
            <person name="Richards S."/>
            <person name="Worley K."/>
            <person name="Muzny D."/>
            <person name="Gibbs R."/>
        </authorList>
    </citation>
    <scope>NUCLEOTIDE SEQUENCE</scope>
    <source>
        <strain evidence="1">Sampled in the wild</strain>
    </source>
</reference>
<protein>
    <submittedName>
        <fullName evidence="1">Uncharacterized protein</fullName>
    </submittedName>
</protein>
<evidence type="ECO:0000313" key="2">
    <source>
        <dbReference type="Proteomes" id="UP000792457"/>
    </source>
</evidence>
<reference evidence="1" key="2">
    <citation type="submission" date="2017-10" db="EMBL/GenBank/DDBJ databases">
        <title>Ladona fulva Genome sequencing and assembly.</title>
        <authorList>
            <person name="Murali S."/>
            <person name="Richards S."/>
            <person name="Bandaranaike D."/>
            <person name="Bellair M."/>
            <person name="Blankenburg K."/>
            <person name="Chao H."/>
            <person name="Dinh H."/>
            <person name="Doddapaneni H."/>
            <person name="Dugan-Rocha S."/>
            <person name="Elkadiri S."/>
            <person name="Gnanaolivu R."/>
            <person name="Hernandez B."/>
            <person name="Skinner E."/>
            <person name="Javaid M."/>
            <person name="Lee S."/>
            <person name="Li M."/>
            <person name="Ming W."/>
            <person name="Munidasa M."/>
            <person name="Muniz J."/>
            <person name="Nguyen L."/>
            <person name="Hughes D."/>
            <person name="Osuji N."/>
            <person name="Pu L.-L."/>
            <person name="Puazo M."/>
            <person name="Qu C."/>
            <person name="Quiroz J."/>
            <person name="Raj R."/>
            <person name="Weissenberger G."/>
            <person name="Xin Y."/>
            <person name="Zou X."/>
            <person name="Han Y."/>
            <person name="Worley K."/>
            <person name="Muzny D."/>
            <person name="Gibbs R."/>
        </authorList>
    </citation>
    <scope>NUCLEOTIDE SEQUENCE</scope>
    <source>
        <strain evidence="1">Sampled in the wild</strain>
    </source>
</reference>
<dbReference type="Proteomes" id="UP000792457">
    <property type="component" value="Unassembled WGS sequence"/>
</dbReference>
<dbReference type="PANTHER" id="PTHR45913:SF22">
    <property type="entry name" value="SCAN BOX DOMAIN-CONTAINING PROTEIN"/>
    <property type="match status" value="1"/>
</dbReference>
<organism evidence="1 2">
    <name type="scientific">Ladona fulva</name>
    <name type="common">Scarce chaser dragonfly</name>
    <name type="synonym">Libellula fulva</name>
    <dbReference type="NCBI Taxonomy" id="123851"/>
    <lineage>
        <taxon>Eukaryota</taxon>
        <taxon>Metazoa</taxon>
        <taxon>Ecdysozoa</taxon>
        <taxon>Arthropoda</taxon>
        <taxon>Hexapoda</taxon>
        <taxon>Insecta</taxon>
        <taxon>Pterygota</taxon>
        <taxon>Palaeoptera</taxon>
        <taxon>Odonata</taxon>
        <taxon>Epiprocta</taxon>
        <taxon>Anisoptera</taxon>
        <taxon>Libelluloidea</taxon>
        <taxon>Libellulidae</taxon>
        <taxon>Ladona</taxon>
    </lineage>
</organism>
<dbReference type="OrthoDB" id="1101576at2759"/>
<name>A0A8K0KJ96_LADFU</name>
<keyword evidence="2" id="KW-1185">Reference proteome</keyword>
<dbReference type="AlphaFoldDB" id="A0A8K0KJ96"/>
<sequence length="101" mass="11774">MEKRVELKCVTYLCPTTQFRDAFQTSMDVMEPILSDIKAPPVFSFQLDESIDVSSCSQLLVFVRYIHLEDIKEEFLFCRELKTTTKGKDLAWIEVRLSDES</sequence>
<gene>
    <name evidence="1" type="ORF">J437_LFUL019298</name>
</gene>
<dbReference type="EMBL" id="KZ308897">
    <property type="protein sequence ID" value="KAG8235313.1"/>
    <property type="molecule type" value="Genomic_DNA"/>
</dbReference>
<dbReference type="PANTHER" id="PTHR45913">
    <property type="entry name" value="EPM2A-INTERACTING PROTEIN 1"/>
    <property type="match status" value="1"/>
</dbReference>
<proteinExistence type="predicted"/>
<evidence type="ECO:0000313" key="1">
    <source>
        <dbReference type="EMBL" id="KAG8235313.1"/>
    </source>
</evidence>
<accession>A0A8K0KJ96</accession>